<dbReference type="GO" id="GO:0005694">
    <property type="term" value="C:chromosome"/>
    <property type="evidence" value="ECO:0007669"/>
    <property type="project" value="UniProtKB-ARBA"/>
</dbReference>
<keyword evidence="2 4" id="KW-0863">Zinc-finger</keyword>
<feature type="region of interest" description="Disordered" evidence="5">
    <location>
        <begin position="1"/>
        <end position="33"/>
    </location>
</feature>
<dbReference type="EMBL" id="CCBQ010000012">
    <property type="protein sequence ID" value="CDO92114.1"/>
    <property type="molecule type" value="Genomic_DNA"/>
</dbReference>
<feature type="compositionally biased region" description="Polar residues" evidence="5">
    <location>
        <begin position="916"/>
        <end position="929"/>
    </location>
</feature>
<evidence type="ECO:0000259" key="6">
    <source>
        <dbReference type="PROSITE" id="PS50016"/>
    </source>
</evidence>
<dbReference type="PROSITE" id="PS51038">
    <property type="entry name" value="BAH"/>
    <property type="match status" value="1"/>
</dbReference>
<dbReference type="SMART" id="SM00717">
    <property type="entry name" value="SANT"/>
    <property type="match status" value="1"/>
</dbReference>
<feature type="region of interest" description="Disordered" evidence="5">
    <location>
        <begin position="1365"/>
        <end position="1386"/>
    </location>
</feature>
<evidence type="ECO:0000313" key="10">
    <source>
        <dbReference type="Proteomes" id="UP000031516"/>
    </source>
</evidence>
<evidence type="ECO:0000256" key="2">
    <source>
        <dbReference type="ARBA" id="ARBA00022771"/>
    </source>
</evidence>
<feature type="compositionally biased region" description="Basic and acidic residues" evidence="5">
    <location>
        <begin position="54"/>
        <end position="67"/>
    </location>
</feature>
<proteinExistence type="predicted"/>
<dbReference type="GO" id="GO:0008270">
    <property type="term" value="F:zinc ion binding"/>
    <property type="evidence" value="ECO:0007669"/>
    <property type="project" value="UniProtKB-KW"/>
</dbReference>
<dbReference type="InterPro" id="IPR001965">
    <property type="entry name" value="Znf_PHD"/>
</dbReference>
<evidence type="ECO:0000256" key="5">
    <source>
        <dbReference type="SAM" id="MobiDB-lite"/>
    </source>
</evidence>
<feature type="region of interest" description="Disordered" evidence="5">
    <location>
        <begin position="902"/>
        <end position="929"/>
    </location>
</feature>
<feature type="region of interest" description="Disordered" evidence="5">
    <location>
        <begin position="993"/>
        <end position="1022"/>
    </location>
</feature>
<dbReference type="InterPro" id="IPR019787">
    <property type="entry name" value="Znf_PHD-finger"/>
</dbReference>
<feature type="compositionally biased region" description="Polar residues" evidence="5">
    <location>
        <begin position="1010"/>
        <end position="1022"/>
    </location>
</feature>
<dbReference type="InterPro" id="IPR009057">
    <property type="entry name" value="Homeodomain-like_sf"/>
</dbReference>
<dbReference type="Pfam" id="PF13832">
    <property type="entry name" value="zf-HC5HC2H_2"/>
    <property type="match status" value="1"/>
</dbReference>
<keyword evidence="3" id="KW-0862">Zinc</keyword>
<dbReference type="FunFam" id="1.10.10.60:FF:000377">
    <property type="entry name" value="DNA-binding E3 ubiquitin-protein ligase"/>
    <property type="match status" value="1"/>
</dbReference>
<dbReference type="PANTHER" id="PTHR47672">
    <property type="entry name" value="E3 UBIQUITIN-PROTEIN LIGASE SNT2"/>
    <property type="match status" value="1"/>
</dbReference>
<evidence type="ECO:0000256" key="4">
    <source>
        <dbReference type="PROSITE-ProRule" id="PRU00146"/>
    </source>
</evidence>
<protein>
    <submittedName>
        <fullName evidence="9">WGS project CCBQ000000000 data, contig 00016</fullName>
    </submittedName>
</protein>
<evidence type="ECO:0000313" key="9">
    <source>
        <dbReference type="EMBL" id="CDO92114.1"/>
    </source>
</evidence>
<dbReference type="SMART" id="SM00249">
    <property type="entry name" value="PHD"/>
    <property type="match status" value="3"/>
</dbReference>
<keyword evidence="10" id="KW-1185">Reference proteome</keyword>
<dbReference type="CDD" id="cd15497">
    <property type="entry name" value="PHD1_Snt2p_like"/>
    <property type="match status" value="1"/>
</dbReference>
<evidence type="ECO:0000259" key="8">
    <source>
        <dbReference type="PROSITE" id="PS51805"/>
    </source>
</evidence>
<dbReference type="InterPro" id="IPR043151">
    <property type="entry name" value="BAH_sf"/>
</dbReference>
<dbReference type="InterPro" id="IPR001005">
    <property type="entry name" value="SANT/Myb"/>
</dbReference>
<dbReference type="PANTHER" id="PTHR47672:SF1">
    <property type="entry name" value="E3 UBIQUITIN-PROTEIN LIGASE SNT2"/>
    <property type="match status" value="1"/>
</dbReference>
<organism evidence="9 10">
    <name type="scientific">Kluyveromyces dobzhanskii CBS 2104</name>
    <dbReference type="NCBI Taxonomy" id="1427455"/>
    <lineage>
        <taxon>Eukaryota</taxon>
        <taxon>Fungi</taxon>
        <taxon>Dikarya</taxon>
        <taxon>Ascomycota</taxon>
        <taxon>Saccharomycotina</taxon>
        <taxon>Saccharomycetes</taxon>
        <taxon>Saccharomycetales</taxon>
        <taxon>Saccharomycetaceae</taxon>
        <taxon>Kluyveromyces</taxon>
    </lineage>
</organism>
<name>A0A0A8L1N0_9SACH</name>
<dbReference type="GO" id="GO:0003682">
    <property type="term" value="F:chromatin binding"/>
    <property type="evidence" value="ECO:0007669"/>
    <property type="project" value="InterPro"/>
</dbReference>
<dbReference type="OrthoDB" id="336088at2759"/>
<dbReference type="PROSITE" id="PS50016">
    <property type="entry name" value="ZF_PHD_2"/>
    <property type="match status" value="1"/>
</dbReference>
<dbReference type="GO" id="GO:0048189">
    <property type="term" value="C:Lid2 complex"/>
    <property type="evidence" value="ECO:0007669"/>
    <property type="project" value="TreeGrafter"/>
</dbReference>
<evidence type="ECO:0000256" key="3">
    <source>
        <dbReference type="ARBA" id="ARBA00022833"/>
    </source>
</evidence>
<comment type="caution">
    <text evidence="9">The sequence shown here is derived from an EMBL/GenBank/DDBJ whole genome shotgun (WGS) entry which is preliminary data.</text>
</comment>
<accession>A0A0A8L1N0</accession>
<dbReference type="Gene3D" id="1.10.10.60">
    <property type="entry name" value="Homeodomain-like"/>
    <property type="match status" value="1"/>
</dbReference>
<dbReference type="InterPro" id="IPR011011">
    <property type="entry name" value="Znf_FYVE_PHD"/>
</dbReference>
<dbReference type="Pfam" id="PF01426">
    <property type="entry name" value="BAH"/>
    <property type="match status" value="1"/>
</dbReference>
<dbReference type="InterPro" id="IPR029617">
    <property type="entry name" value="Snt2"/>
</dbReference>
<dbReference type="Proteomes" id="UP000031516">
    <property type="component" value="Unassembled WGS sequence"/>
</dbReference>
<feature type="domain" description="BAH" evidence="7">
    <location>
        <begin position="139"/>
        <end position="275"/>
    </location>
</feature>
<dbReference type="Pfam" id="PF00628">
    <property type="entry name" value="PHD"/>
    <property type="match status" value="1"/>
</dbReference>
<dbReference type="InterPro" id="IPR001025">
    <property type="entry name" value="BAH_dom"/>
</dbReference>
<dbReference type="PROSITE" id="PS51805">
    <property type="entry name" value="EPHD"/>
    <property type="match status" value="1"/>
</dbReference>
<sequence length="1505" mass="172052">MTVVSERSSPDGIDASIGKDHTSRRRTATKNVSYNEKEADVALAKKIKQLEKAKTLKSKSEKGDTAKKNGINKKSQKGKKLQKSGFKYQSFLQDKNTSWNFIPSLPTSLRKYARFSTTLDIDEMTVDVSKQLLISVSSTVLKQNEHIFMISEPPGEPYYVGRIVEFVPRKEFRSFITGSLHTVTTFPAKFFQLKMNWYYRPRDIQERTNTTSSRMLYASLHNDVCPISSYRGKCNVKFQKEFTTSDELAEFVSKPNCFYFNQLFDRFTLKYYQLERTDQLATRVGLDVQYFKVLSKKFPYIFYEEKFPLDSLLQKYICGKRIEDRDWDLRCGECREWCQSSSSIRCDDCGASIHLWCMDPPLEKKPAKSVIWICSNCVDTQNNEKSATKDKEWEMITTSIQKLTEKLESSADLRVNKENWWFQYLGEDMCNHLAEPLFDDYIAPFPWKKSRVSSQKGQWSNCSQVWKPEPYSDAPDERGGSESVENLWILKDEKITDDNLNEYVRKCQAAIPASLGVQPEACNFMDLILNLLMDNDFDPEISFQKALQAVTRGSLKEPTLSSEEISKFEEGVKLYGSELHPVCKHVGTQPMSMIVRYYYHWKKTANGRRIWGNFKGRAKNRKKQNNKESMTNKVSDIEKDDRDAKRIVKKKNQSTEMWKHIDDSSFDSEQISNVKKCFQCMFCSLDYSPLWYRVTGGSEDDHVHLRLTTGVNEKVSNGETAQSIKGDQGNGRLNALCIRCARMWRRYGVRWSSPTDVLKQLHGNSSSSLQIAITELLEQNDEQVVVHCSTKQVFSKNLEWELVIDAESIIKQRYTATKNPEHLQKMKRNTLSSQAQMNKSVKKLVDLDSMNPERLKQSLVGYISNAEAQIKRKEEKKLKREKERELQEQLISEAHMKKSYKQQELAKKDVDVSSPEIKSQMNESATKQPITPYRNSSVIKKLMPNGEFSVNIEFEPPNIVSNASLTVTPDFSTIKFSDAIVASLRQERDKYKAMEDESFESERKRKKPSPNHSGQNSRFAFNENNIPVVKPFDSPAFELIQMYNNVSPTYSHKVITGRGAKTRHTQKSGDNTLSQATVESHSQMHTQPFPDHKGSILKSDKNLCRACLSHFNYEAPDELSCSNCGMNVHPSCYGIQSNTPNCGTMRGKLWLCDPCSNDRNPIISTNYQCVLCDNRDSMNESTKKTATNSIPYAKKCTANGLWCHILCAIFGDSTKFANLETKQPIIDTECTLSKQNDITCQICNLSGGLIVQCQCCEDKFHPICSADTEGFSLGFRKNLITAMTTPYEVTFMEDQNVYAAKPAIFCPKHSNNPEYVSFNYRIKYSNILLLELFIRKQKSDPQLGTSSFVQLCVYEHKHLETLLSQGEGSSDINESATSTPIPTVQTLESSSRVGQQLLSLLKVKNELQSIPEELKREREVELPIQPPRVLSSQLISSIDTSFMNPVLDKGHAKHTQQKETKRIRNKKTNKFEVKIEDAPRPMSSIVVQSPTLIANKENGIITENS</sequence>
<feature type="compositionally biased region" description="Basic and acidic residues" evidence="5">
    <location>
        <begin position="993"/>
        <end position="1003"/>
    </location>
</feature>
<evidence type="ECO:0000259" key="7">
    <source>
        <dbReference type="PROSITE" id="PS51038"/>
    </source>
</evidence>
<feature type="compositionally biased region" description="Basic residues" evidence="5">
    <location>
        <begin position="70"/>
        <end position="82"/>
    </location>
</feature>
<feature type="domain" description="PHD-type" evidence="8">
    <location>
        <begin position="1166"/>
        <end position="1310"/>
    </location>
</feature>
<feature type="region of interest" description="Disordered" evidence="5">
    <location>
        <begin position="54"/>
        <end position="82"/>
    </location>
</feature>
<dbReference type="InterPro" id="IPR034732">
    <property type="entry name" value="EPHD"/>
</dbReference>
<dbReference type="SMART" id="SM00439">
    <property type="entry name" value="BAH"/>
    <property type="match status" value="1"/>
</dbReference>
<dbReference type="Gene3D" id="3.30.40.10">
    <property type="entry name" value="Zinc/RING finger domain, C3HC4 (zinc finger)"/>
    <property type="match status" value="2"/>
</dbReference>
<reference evidence="9 10" key="1">
    <citation type="submission" date="2014-03" db="EMBL/GenBank/DDBJ databases">
        <title>The genome of Kluyveromyces dobzhanskii.</title>
        <authorList>
            <person name="Nystedt B."/>
            <person name="Astrom S."/>
        </authorList>
    </citation>
    <scope>NUCLEOTIDE SEQUENCE [LARGE SCALE GENOMIC DNA]</scope>
    <source>
        <strain evidence="9 10">CBS 2104</strain>
    </source>
</reference>
<dbReference type="GO" id="GO:0004842">
    <property type="term" value="F:ubiquitin-protein transferase activity"/>
    <property type="evidence" value="ECO:0007669"/>
    <property type="project" value="TreeGrafter"/>
</dbReference>
<feature type="domain" description="PHD-type" evidence="6">
    <location>
        <begin position="328"/>
        <end position="380"/>
    </location>
</feature>
<gene>
    <name evidence="9" type="ORF">KLDO_g440</name>
</gene>
<dbReference type="GO" id="GO:0036205">
    <property type="term" value="P:histone catabolic process"/>
    <property type="evidence" value="ECO:0007669"/>
    <property type="project" value="TreeGrafter"/>
</dbReference>
<dbReference type="Gene3D" id="2.30.30.490">
    <property type="match status" value="1"/>
</dbReference>
<dbReference type="CDD" id="cd04710">
    <property type="entry name" value="BAH_fungalPHD"/>
    <property type="match status" value="1"/>
</dbReference>
<dbReference type="SUPFAM" id="SSF57903">
    <property type="entry name" value="FYVE/PHD zinc finger"/>
    <property type="match status" value="2"/>
</dbReference>
<evidence type="ECO:0000256" key="1">
    <source>
        <dbReference type="ARBA" id="ARBA00022723"/>
    </source>
</evidence>
<feature type="region of interest" description="Disordered" evidence="5">
    <location>
        <begin position="618"/>
        <end position="638"/>
    </location>
</feature>
<keyword evidence="1" id="KW-0479">Metal-binding</keyword>
<dbReference type="SUPFAM" id="SSF46689">
    <property type="entry name" value="Homeodomain-like"/>
    <property type="match status" value="1"/>
</dbReference>
<dbReference type="InterPro" id="IPR013083">
    <property type="entry name" value="Znf_RING/FYVE/PHD"/>
</dbReference>